<keyword evidence="4 11" id="KW-0479">Metal-binding</keyword>
<keyword evidence="6 11" id="KW-0460">Magnesium</keyword>
<comment type="catalytic activity">
    <reaction evidence="10 11">
        <text>O-phospho-L-threonyl-[protein] + H2O = L-threonyl-[protein] + phosphate</text>
        <dbReference type="Rhea" id="RHEA:47004"/>
        <dbReference type="Rhea" id="RHEA-COMP:11060"/>
        <dbReference type="Rhea" id="RHEA-COMP:11605"/>
        <dbReference type="ChEBI" id="CHEBI:15377"/>
        <dbReference type="ChEBI" id="CHEBI:30013"/>
        <dbReference type="ChEBI" id="CHEBI:43474"/>
        <dbReference type="ChEBI" id="CHEBI:61977"/>
        <dbReference type="EC" id="3.1.3.16"/>
    </reaction>
</comment>
<reference evidence="13" key="1">
    <citation type="submission" date="2018-10" db="EMBL/GenBank/DDBJ databases">
        <title>Population genomic analysis revealed the cold adaptation of white poplar.</title>
        <authorList>
            <person name="Liu Y.-J."/>
        </authorList>
    </citation>
    <scope>NUCLEOTIDE SEQUENCE [LARGE SCALE GENOMIC DNA]</scope>
    <source>
        <strain evidence="13">PAL-ZL1</strain>
    </source>
</reference>
<dbReference type="Gene3D" id="3.60.40.10">
    <property type="entry name" value="PPM-type phosphatase domain"/>
    <property type="match status" value="2"/>
</dbReference>
<dbReference type="Pfam" id="PF13672">
    <property type="entry name" value="PP2C_2"/>
    <property type="match status" value="1"/>
</dbReference>
<dbReference type="GO" id="GO:0004722">
    <property type="term" value="F:protein serine/threonine phosphatase activity"/>
    <property type="evidence" value="ECO:0007669"/>
    <property type="project" value="UniProtKB-EC"/>
</dbReference>
<comment type="cofactor">
    <cofactor evidence="1 11">
        <name>Mn(2+)</name>
        <dbReference type="ChEBI" id="CHEBI:29035"/>
    </cofactor>
</comment>
<dbReference type="PROSITE" id="PS51746">
    <property type="entry name" value="PPM_2"/>
    <property type="match status" value="1"/>
</dbReference>
<comment type="similarity">
    <text evidence="3 11">Belongs to the PP2C family.</text>
</comment>
<dbReference type="PANTHER" id="PTHR12320:SF88">
    <property type="entry name" value="PROTEIN PHOSPHATASE"/>
    <property type="match status" value="1"/>
</dbReference>
<dbReference type="SMART" id="SM00331">
    <property type="entry name" value="PP2C_SIG"/>
    <property type="match status" value="1"/>
</dbReference>
<evidence type="ECO:0000256" key="3">
    <source>
        <dbReference type="ARBA" id="ARBA00006702"/>
    </source>
</evidence>
<keyword evidence="7 11" id="KW-0904">Protein phosphatase</keyword>
<comment type="catalytic activity">
    <reaction evidence="9 11">
        <text>O-phospho-L-seryl-[protein] + H2O = L-seryl-[protein] + phosphate</text>
        <dbReference type="Rhea" id="RHEA:20629"/>
        <dbReference type="Rhea" id="RHEA-COMP:9863"/>
        <dbReference type="Rhea" id="RHEA-COMP:11604"/>
        <dbReference type="ChEBI" id="CHEBI:15377"/>
        <dbReference type="ChEBI" id="CHEBI:29999"/>
        <dbReference type="ChEBI" id="CHEBI:43474"/>
        <dbReference type="ChEBI" id="CHEBI:83421"/>
        <dbReference type="EC" id="3.1.3.16"/>
    </reaction>
</comment>
<dbReference type="SUPFAM" id="SSF81606">
    <property type="entry name" value="PP2C-like"/>
    <property type="match status" value="1"/>
</dbReference>
<keyword evidence="5 11" id="KW-0378">Hydrolase</keyword>
<comment type="cofactor">
    <cofactor evidence="2 11">
        <name>Mg(2+)</name>
        <dbReference type="ChEBI" id="CHEBI:18420"/>
    </cofactor>
</comment>
<evidence type="ECO:0000256" key="9">
    <source>
        <dbReference type="ARBA" id="ARBA00047761"/>
    </source>
</evidence>
<evidence type="ECO:0000313" key="13">
    <source>
        <dbReference type="EMBL" id="TKS00169.1"/>
    </source>
</evidence>
<dbReference type="InterPro" id="IPR001932">
    <property type="entry name" value="PPM-type_phosphatase-like_dom"/>
</dbReference>
<dbReference type="FunFam" id="3.60.40.10:FF:000138">
    <property type="entry name" value="5-azacytidine resistance protein azr1"/>
    <property type="match status" value="1"/>
</dbReference>
<organism evidence="13">
    <name type="scientific">Populus alba</name>
    <name type="common">White poplar</name>
    <dbReference type="NCBI Taxonomy" id="43335"/>
    <lineage>
        <taxon>Eukaryota</taxon>
        <taxon>Viridiplantae</taxon>
        <taxon>Streptophyta</taxon>
        <taxon>Embryophyta</taxon>
        <taxon>Tracheophyta</taxon>
        <taxon>Spermatophyta</taxon>
        <taxon>Magnoliopsida</taxon>
        <taxon>eudicotyledons</taxon>
        <taxon>Gunneridae</taxon>
        <taxon>Pentapetalae</taxon>
        <taxon>rosids</taxon>
        <taxon>fabids</taxon>
        <taxon>Malpighiales</taxon>
        <taxon>Salicaceae</taxon>
        <taxon>Saliceae</taxon>
        <taxon>Populus</taxon>
    </lineage>
</organism>
<evidence type="ECO:0000256" key="1">
    <source>
        <dbReference type="ARBA" id="ARBA00001936"/>
    </source>
</evidence>
<evidence type="ECO:0000256" key="7">
    <source>
        <dbReference type="ARBA" id="ARBA00022912"/>
    </source>
</evidence>
<dbReference type="STRING" id="43335.A0A4U5PSW1"/>
<evidence type="ECO:0000256" key="4">
    <source>
        <dbReference type="ARBA" id="ARBA00022723"/>
    </source>
</evidence>
<sequence>MAASSSKAVFGDVHIDDMIAICGNGLEFSKPSAVFFSDRSRSSCLKSSVKMRNRELPNSRLVCGNFMLDAMRGNGKANNLVVGTLLKNLYSSSSVCFSARAAQDVSFDGNSREEQNLKLLSGSCYLPHPDKEETGGEDAHFICEDEQAIGVADGVGGWADVGVNAGEFSRELMSHSVSAIQEEPNGSLDPARVLEKAHAKTKAQGSSTACIITLKSEGIRAINLGDSGFMVVRDGCTIFRSPVQQHGFNFTYQLESGNGGDLPSSGQVFTIPVTPGDVIIAGTDGLFDNLYNNEVAAVAVHAIRTGLGPEAAAQKIAALARQRAVDRNQQTPFSTAAQDAGYRYYGGKLDDITVVVSYITNSANT</sequence>
<dbReference type="GO" id="GO:0046872">
    <property type="term" value="F:metal ion binding"/>
    <property type="evidence" value="ECO:0007669"/>
    <property type="project" value="UniProtKB-UniRule"/>
</dbReference>
<dbReference type="EC" id="3.1.3.16" evidence="11"/>
<dbReference type="AlphaFoldDB" id="A0A4U5PSW1"/>
<dbReference type="PANTHER" id="PTHR12320">
    <property type="entry name" value="PROTEIN PHOSPHATASE 2C"/>
    <property type="match status" value="1"/>
</dbReference>
<feature type="domain" description="PPM-type phosphatase" evidence="12">
    <location>
        <begin position="120"/>
        <end position="359"/>
    </location>
</feature>
<name>A0A4U5PSW1_POPAL</name>
<evidence type="ECO:0000256" key="10">
    <source>
        <dbReference type="ARBA" id="ARBA00048336"/>
    </source>
</evidence>
<evidence type="ECO:0000256" key="11">
    <source>
        <dbReference type="RuleBase" id="RU366020"/>
    </source>
</evidence>
<gene>
    <name evidence="13" type="ORF">D5086_0000183820</name>
</gene>
<keyword evidence="8 11" id="KW-0464">Manganese</keyword>
<evidence type="ECO:0000256" key="2">
    <source>
        <dbReference type="ARBA" id="ARBA00001946"/>
    </source>
</evidence>
<evidence type="ECO:0000256" key="8">
    <source>
        <dbReference type="ARBA" id="ARBA00023211"/>
    </source>
</evidence>
<dbReference type="InterPro" id="IPR036457">
    <property type="entry name" value="PPM-type-like_dom_sf"/>
</dbReference>
<proteinExistence type="inferred from homology"/>
<evidence type="ECO:0000256" key="5">
    <source>
        <dbReference type="ARBA" id="ARBA00022801"/>
    </source>
</evidence>
<evidence type="ECO:0000259" key="12">
    <source>
        <dbReference type="PROSITE" id="PS51746"/>
    </source>
</evidence>
<evidence type="ECO:0000256" key="6">
    <source>
        <dbReference type="ARBA" id="ARBA00022842"/>
    </source>
</evidence>
<accession>A0A4U5PSW1</accession>
<dbReference type="EMBL" id="RCHU01000607">
    <property type="protein sequence ID" value="TKS00169.1"/>
    <property type="molecule type" value="Genomic_DNA"/>
</dbReference>
<protein>
    <recommendedName>
        <fullName evidence="11">Protein phosphatase</fullName>
        <ecNumber evidence="11">3.1.3.16</ecNumber>
    </recommendedName>
</protein>
<comment type="caution">
    <text evidence="13">The sequence shown here is derived from an EMBL/GenBank/DDBJ whole genome shotgun (WGS) entry which is preliminary data.</text>
</comment>
<dbReference type="InterPro" id="IPR039123">
    <property type="entry name" value="PPTC7"/>
</dbReference>
<dbReference type="SMART" id="SM00332">
    <property type="entry name" value="PP2Cc"/>
    <property type="match status" value="1"/>
</dbReference>